<dbReference type="SUPFAM" id="SSF90209">
    <property type="entry name" value="Ran binding protein zinc finger-like"/>
    <property type="match status" value="1"/>
</dbReference>
<keyword evidence="3" id="KW-0677">Repeat</keyword>
<dbReference type="CDD" id="cd12313">
    <property type="entry name" value="RRM1_RRM2_RBM5_like"/>
    <property type="match status" value="1"/>
</dbReference>
<dbReference type="PROSITE" id="PS01358">
    <property type="entry name" value="ZF_RANBP2_1"/>
    <property type="match status" value="1"/>
</dbReference>
<dbReference type="GO" id="GO:0008270">
    <property type="term" value="F:zinc ion binding"/>
    <property type="evidence" value="ECO:0007669"/>
    <property type="project" value="UniProtKB-KW"/>
</dbReference>
<dbReference type="SMART" id="SM00360">
    <property type="entry name" value="RRM"/>
    <property type="match status" value="2"/>
</dbReference>
<reference evidence="14" key="1">
    <citation type="submission" date="2019-08" db="EMBL/GenBank/DDBJ databases">
        <title>The genome of the North American firefly Photinus pyralis.</title>
        <authorList>
            <consortium name="Photinus pyralis genome working group"/>
            <person name="Fallon T.R."/>
            <person name="Sander Lower S.E."/>
            <person name="Weng J.-K."/>
        </authorList>
    </citation>
    <scope>NUCLEOTIDE SEQUENCE</scope>
    <source>
        <strain evidence="14">TRF0915ILg1</strain>
        <tissue evidence="14">Whole body</tissue>
    </source>
</reference>
<dbReference type="SMART" id="SM00443">
    <property type="entry name" value="G_patch"/>
    <property type="match status" value="1"/>
</dbReference>
<dbReference type="PANTHER" id="PTHR13948:SF3">
    <property type="entry name" value="FI21118P1"/>
    <property type="match status" value="1"/>
</dbReference>
<feature type="compositionally biased region" description="Basic and acidic residues" evidence="10">
    <location>
        <begin position="76"/>
        <end position="97"/>
    </location>
</feature>
<keyword evidence="2" id="KW-0479">Metal-binding</keyword>
<dbReference type="Pfam" id="PF01585">
    <property type="entry name" value="G-patch"/>
    <property type="match status" value="1"/>
</dbReference>
<evidence type="ECO:0000256" key="5">
    <source>
        <dbReference type="ARBA" id="ARBA00022833"/>
    </source>
</evidence>
<dbReference type="InterPro" id="IPR012677">
    <property type="entry name" value="Nucleotide-bd_a/b_plait_sf"/>
</dbReference>
<evidence type="ECO:0008006" key="16">
    <source>
        <dbReference type="Google" id="ProtNLM"/>
    </source>
</evidence>
<feature type="domain" description="RRM" evidence="11">
    <location>
        <begin position="159"/>
        <end position="240"/>
    </location>
</feature>
<dbReference type="PANTHER" id="PTHR13948">
    <property type="entry name" value="RNA-BINDING PROTEIN"/>
    <property type="match status" value="1"/>
</dbReference>
<evidence type="ECO:0000256" key="4">
    <source>
        <dbReference type="ARBA" id="ARBA00022771"/>
    </source>
</evidence>
<feature type="domain" description="G-patch" evidence="12">
    <location>
        <begin position="796"/>
        <end position="842"/>
    </location>
</feature>
<dbReference type="SMART" id="SM00547">
    <property type="entry name" value="ZnF_RBZ"/>
    <property type="match status" value="1"/>
</dbReference>
<dbReference type="EMBL" id="VTPC01090244">
    <property type="protein sequence ID" value="KAF2884016.1"/>
    <property type="molecule type" value="Genomic_DNA"/>
</dbReference>
<evidence type="ECO:0000256" key="2">
    <source>
        <dbReference type="ARBA" id="ARBA00022723"/>
    </source>
</evidence>
<evidence type="ECO:0000259" key="12">
    <source>
        <dbReference type="PROSITE" id="PS50174"/>
    </source>
</evidence>
<evidence type="ECO:0000259" key="11">
    <source>
        <dbReference type="PROSITE" id="PS50102"/>
    </source>
</evidence>
<keyword evidence="7" id="KW-0539">Nucleus</keyword>
<dbReference type="PROSITE" id="PS50102">
    <property type="entry name" value="RRM"/>
    <property type="match status" value="1"/>
</dbReference>
<feature type="compositionally biased region" description="Basic and acidic residues" evidence="10">
    <location>
        <begin position="105"/>
        <end position="135"/>
    </location>
</feature>
<dbReference type="InterPro" id="IPR000504">
    <property type="entry name" value="RRM_dom"/>
</dbReference>
<dbReference type="InterPro" id="IPR041591">
    <property type="entry name" value="OCRE"/>
</dbReference>
<evidence type="ECO:0000259" key="13">
    <source>
        <dbReference type="PROSITE" id="PS50199"/>
    </source>
</evidence>
<dbReference type="Pfam" id="PF17780">
    <property type="entry name" value="OCRE"/>
    <property type="match status" value="1"/>
</dbReference>
<accession>A0A8K0CED5</accession>
<dbReference type="GO" id="GO:0000398">
    <property type="term" value="P:mRNA splicing, via spliceosome"/>
    <property type="evidence" value="ECO:0007669"/>
    <property type="project" value="TreeGrafter"/>
</dbReference>
<comment type="caution">
    <text evidence="14">The sequence shown here is derived from an EMBL/GenBank/DDBJ whole genome shotgun (WGS) entry which is preliminary data.</text>
</comment>
<feature type="region of interest" description="Disordered" evidence="10">
    <location>
        <begin position="1"/>
        <end position="142"/>
    </location>
</feature>
<keyword evidence="15" id="KW-1185">Reference proteome</keyword>
<dbReference type="GO" id="GO:0005634">
    <property type="term" value="C:nucleus"/>
    <property type="evidence" value="ECO:0007669"/>
    <property type="project" value="UniProtKB-SubCell"/>
</dbReference>
<feature type="compositionally biased region" description="Basic residues" evidence="10">
    <location>
        <begin position="20"/>
        <end position="34"/>
    </location>
</feature>
<evidence type="ECO:0000256" key="7">
    <source>
        <dbReference type="ARBA" id="ARBA00023242"/>
    </source>
</evidence>
<evidence type="ECO:0000256" key="3">
    <source>
        <dbReference type="ARBA" id="ARBA00022737"/>
    </source>
</evidence>
<evidence type="ECO:0000256" key="6">
    <source>
        <dbReference type="ARBA" id="ARBA00022884"/>
    </source>
</evidence>
<feature type="domain" description="RanBP2-type" evidence="13">
    <location>
        <begin position="254"/>
        <end position="284"/>
    </location>
</feature>
<dbReference type="Gene3D" id="3.30.70.330">
    <property type="match status" value="2"/>
</dbReference>
<comment type="subcellular location">
    <subcellularLocation>
        <location evidence="1">Nucleus</location>
    </subcellularLocation>
</comment>
<organism evidence="14 15">
    <name type="scientific">Ignelater luminosus</name>
    <name type="common">Cucubano</name>
    <name type="synonym">Pyrophorus luminosus</name>
    <dbReference type="NCBI Taxonomy" id="2038154"/>
    <lineage>
        <taxon>Eukaryota</taxon>
        <taxon>Metazoa</taxon>
        <taxon>Ecdysozoa</taxon>
        <taxon>Arthropoda</taxon>
        <taxon>Hexapoda</taxon>
        <taxon>Insecta</taxon>
        <taxon>Pterygota</taxon>
        <taxon>Neoptera</taxon>
        <taxon>Endopterygota</taxon>
        <taxon>Coleoptera</taxon>
        <taxon>Polyphaga</taxon>
        <taxon>Elateriformia</taxon>
        <taxon>Elateroidea</taxon>
        <taxon>Elateridae</taxon>
        <taxon>Agrypninae</taxon>
        <taxon>Pyrophorini</taxon>
        <taxon>Ignelater</taxon>
    </lineage>
</organism>
<dbReference type="InterPro" id="IPR035979">
    <property type="entry name" value="RBD_domain_sf"/>
</dbReference>
<gene>
    <name evidence="14" type="ORF">ILUMI_22134</name>
</gene>
<dbReference type="InterPro" id="IPR036443">
    <property type="entry name" value="Znf_RanBP2_sf"/>
</dbReference>
<keyword evidence="4 9" id="KW-0863">Zinc-finger</keyword>
<dbReference type="AlphaFoldDB" id="A0A8K0CED5"/>
<feature type="compositionally biased region" description="Basic and acidic residues" evidence="10">
    <location>
        <begin position="51"/>
        <end position="62"/>
    </location>
</feature>
<evidence type="ECO:0000256" key="1">
    <source>
        <dbReference type="ARBA" id="ARBA00004123"/>
    </source>
</evidence>
<dbReference type="Gene3D" id="4.10.1060.10">
    <property type="entry name" value="Zinc finger, RanBP2-type"/>
    <property type="match status" value="1"/>
</dbReference>
<dbReference type="PROSITE" id="PS50199">
    <property type="entry name" value="ZF_RANBP2_2"/>
    <property type="match status" value="1"/>
</dbReference>
<feature type="region of interest" description="Disordered" evidence="10">
    <location>
        <begin position="609"/>
        <end position="632"/>
    </location>
</feature>
<sequence length="870" mass="98930">MSISPEYNRNSPEYRERTRSRSRSPHYNRRHNGHRSPSYHNVRKSYYQDSDSDREYGKRELDSPWDYKSNRRSRSRSRDRDRYHRDRDYDSHKDREYRRRSRSSSRWERKSEERKARDRDRCYRDDDRDSVDSERSPNGAVIGASGSEIIGYKSQPPNNTIMIRGLAQHITENDIRQDIIQCGLMPKDIRLIRKKDTGASRGFAFVEFSTLAEATRWMDMKQGVLMLQDQYRAIMQYSIPKELCQNSEKPPSHKASSDWFCIKCGAQNFKRRDNCFKCHASRMESEEGGSGSDEICNYVTKTIMLRNLDALTTEDSVMQVLNTLIPEIAKKVSGVCIGRDPLTSTSRGICYLGTDSTVDALALYGTLTSLTPPLNIDGKTVIMSYCKYNMGDTKKAHEQAINAAFPNASQPSMYTLSDVDSLAEYSASRYAKTVLEYQQYFEYYKNYFTQQITAGNSITLHQDNQMDAANAAAAVAQSAIQQMHANKTFYDTTHLVVPNGTDGKRYPIPDPTKFTYEKSSGYHYDSSTGLYYDSNSNYYWNSVIQKFLYYDHEKLTYLLAPVSYEYTNMQQQVETTTETAETKKPKSEKQDKVKVAKKIAKDMERWAKTLNQKKETSTSRLNNEGNSSSIGSAGSADIGYSVLEKKNSSTSLINSTPAYKTETPPHGIVHSAPLVAAYGESESSEEETQADEMEFLDFTKLICNLCKRQLTSAEALAKHAKLSDLHRKNLEARKANVKKGEGSNGKIVYRDRAKERRMKYGDTDEPQPSKLKEKYLKSRELADVPVASSVAEPIGSENVGNRLLQKMGWTEGQGLGKTNQGRTTIIQAEQRSSTVGLGNKAAYTAVAGESYKDCVKKMMYARYQELTDKI</sequence>
<proteinExistence type="predicted"/>
<keyword evidence="6 8" id="KW-0694">RNA-binding</keyword>
<dbReference type="SUPFAM" id="SSF54928">
    <property type="entry name" value="RNA-binding domain, RBD"/>
    <property type="match status" value="1"/>
</dbReference>
<evidence type="ECO:0000313" key="14">
    <source>
        <dbReference type="EMBL" id="KAF2884016.1"/>
    </source>
</evidence>
<dbReference type="Pfam" id="PF00076">
    <property type="entry name" value="RRM_1"/>
    <property type="match status" value="1"/>
</dbReference>
<evidence type="ECO:0000313" key="15">
    <source>
        <dbReference type="Proteomes" id="UP000801492"/>
    </source>
</evidence>
<dbReference type="CDD" id="cd16162">
    <property type="entry name" value="OCRE_RBM5_like"/>
    <property type="match status" value="1"/>
</dbReference>
<evidence type="ECO:0000256" key="9">
    <source>
        <dbReference type="PROSITE-ProRule" id="PRU00322"/>
    </source>
</evidence>
<evidence type="ECO:0000256" key="10">
    <source>
        <dbReference type="SAM" id="MobiDB-lite"/>
    </source>
</evidence>
<protein>
    <recommendedName>
        <fullName evidence="16">RNA-binding protein 5</fullName>
    </recommendedName>
</protein>
<evidence type="ECO:0000256" key="8">
    <source>
        <dbReference type="PROSITE-ProRule" id="PRU00176"/>
    </source>
</evidence>
<keyword evidence="5" id="KW-0862">Zinc</keyword>
<dbReference type="OrthoDB" id="29221at2759"/>
<name>A0A8K0CED5_IGNLU</name>
<dbReference type="InterPro" id="IPR001876">
    <property type="entry name" value="Znf_RanBP2"/>
</dbReference>
<dbReference type="PROSITE" id="PS50174">
    <property type="entry name" value="G_PATCH"/>
    <property type="match status" value="1"/>
</dbReference>
<feature type="compositionally biased region" description="Polar residues" evidence="10">
    <location>
        <begin position="1"/>
        <end position="10"/>
    </location>
</feature>
<dbReference type="InterPro" id="IPR000467">
    <property type="entry name" value="G_patch_dom"/>
</dbReference>
<dbReference type="GO" id="GO:0003723">
    <property type="term" value="F:RNA binding"/>
    <property type="evidence" value="ECO:0007669"/>
    <property type="project" value="UniProtKB-UniRule"/>
</dbReference>
<dbReference type="Proteomes" id="UP000801492">
    <property type="component" value="Unassembled WGS sequence"/>
</dbReference>